<accession>A0A8X7W5I7</accession>
<organism evidence="1 2">
    <name type="scientific">Brassica carinata</name>
    <name type="common">Ethiopian mustard</name>
    <name type="synonym">Abyssinian cabbage</name>
    <dbReference type="NCBI Taxonomy" id="52824"/>
    <lineage>
        <taxon>Eukaryota</taxon>
        <taxon>Viridiplantae</taxon>
        <taxon>Streptophyta</taxon>
        <taxon>Embryophyta</taxon>
        <taxon>Tracheophyta</taxon>
        <taxon>Spermatophyta</taxon>
        <taxon>Magnoliopsida</taxon>
        <taxon>eudicotyledons</taxon>
        <taxon>Gunneridae</taxon>
        <taxon>Pentapetalae</taxon>
        <taxon>rosids</taxon>
        <taxon>malvids</taxon>
        <taxon>Brassicales</taxon>
        <taxon>Brassicaceae</taxon>
        <taxon>Brassiceae</taxon>
        <taxon>Brassica</taxon>
    </lineage>
</organism>
<gene>
    <name evidence="1" type="ORF">Bca52824_015938</name>
</gene>
<dbReference type="OrthoDB" id="9996895at2759"/>
<keyword evidence="2" id="KW-1185">Reference proteome</keyword>
<sequence length="116" mass="13216">MHKRMWRQDTEKNTIGAKKAAMLRQNTCFEDYDELEDVLSIPSELTDTSYQPLSLPRPNRRITLNVVMSSDSEDEPLSDTHVSVSRLEKDDGLVVQENGMPSLILFRYAKGNDPTS</sequence>
<name>A0A8X7W5I7_BRACI</name>
<evidence type="ECO:0000313" key="2">
    <source>
        <dbReference type="Proteomes" id="UP000886595"/>
    </source>
</evidence>
<proteinExistence type="predicted"/>
<evidence type="ECO:0000313" key="1">
    <source>
        <dbReference type="EMBL" id="KAG2322725.1"/>
    </source>
</evidence>
<protein>
    <submittedName>
        <fullName evidence="1">Uncharacterized protein</fullName>
    </submittedName>
</protein>
<dbReference type="AlphaFoldDB" id="A0A8X7W5I7"/>
<comment type="caution">
    <text evidence="1">The sequence shown here is derived from an EMBL/GenBank/DDBJ whole genome shotgun (WGS) entry which is preliminary data.</text>
</comment>
<reference evidence="1 2" key="1">
    <citation type="submission" date="2020-02" db="EMBL/GenBank/DDBJ databases">
        <authorList>
            <person name="Ma Q."/>
            <person name="Huang Y."/>
            <person name="Song X."/>
            <person name="Pei D."/>
        </authorList>
    </citation>
    <scope>NUCLEOTIDE SEQUENCE [LARGE SCALE GENOMIC DNA]</scope>
    <source>
        <strain evidence="1">Sxm20200214</strain>
        <tissue evidence="1">Leaf</tissue>
    </source>
</reference>
<dbReference type="EMBL" id="JAAMPC010000003">
    <property type="protein sequence ID" value="KAG2322725.1"/>
    <property type="molecule type" value="Genomic_DNA"/>
</dbReference>
<dbReference type="Proteomes" id="UP000886595">
    <property type="component" value="Unassembled WGS sequence"/>
</dbReference>